<sequence>MSFLVLKAALLVLFMVVGGYSNGRIIHTVLVADALRPVLNLLVASLSFADFLTCVFIMPFSFASLVSGHWLFGSIFCNIQGILLLYFAHVAGLSTCAIVYEKYLAISRRRFPSLSYRKVGFLLGIAWIFPVVLVAPMGRHHLSYSRPAAVCLDTYQEDKNWGKVCFAKNTIEASLGLFLALFSFWKILAYLLPIRRRVSPGLLSNEEKLTVAAHIRSAWTTIIFVFIYTILALPLHVVRTIDIHRRINGKVGINDNIISAFLWLYWLQCAIKPAIYVVRSERCSCCSWRFHRSEENQEMVSCSWRRNRASIYKMNEVISVNDGSNLPDDGRSGQAFPSGEFIDICRIPSMSFTSQTALPSYSQRVIQDEPTITGQTVDHSLALREELIMKSDVKKSDEEGSSGGRNTISVIVCHDAVELESIERVFDEALQLQEREWENSTVIACGV</sequence>
<comment type="caution">
    <text evidence="12">The sequence shown here is derived from an EMBL/GenBank/DDBJ whole genome shotgun (WGS) entry which is preliminary data.</text>
</comment>
<dbReference type="PANTHER" id="PTHR22752">
    <property type="entry name" value="G PROTEIN-COUPLED RECEPTOR"/>
    <property type="match status" value="1"/>
</dbReference>
<dbReference type="PRINTS" id="PR00237">
    <property type="entry name" value="GPCRRHODOPSN"/>
</dbReference>
<feature type="transmembrane region" description="Helical" evidence="9">
    <location>
        <begin position="75"/>
        <end position="100"/>
    </location>
</feature>
<evidence type="ECO:0000256" key="1">
    <source>
        <dbReference type="ARBA" id="ARBA00004651"/>
    </source>
</evidence>
<keyword evidence="7" id="KW-0675">Receptor</keyword>
<gene>
    <name evidence="12" type="ORF">PLOB_00046192</name>
</gene>
<protein>
    <recommendedName>
        <fullName evidence="11">G-protein coupled receptors family 1 profile domain-containing protein</fullName>
    </recommendedName>
</protein>
<evidence type="ECO:0000256" key="7">
    <source>
        <dbReference type="ARBA" id="ARBA00023170"/>
    </source>
</evidence>
<keyword evidence="13" id="KW-1185">Reference proteome</keyword>
<evidence type="ECO:0000313" key="12">
    <source>
        <dbReference type="EMBL" id="CAH3147342.1"/>
    </source>
</evidence>
<dbReference type="Proteomes" id="UP001159405">
    <property type="component" value="Unassembled WGS sequence"/>
</dbReference>
<feature type="signal peptide" evidence="10">
    <location>
        <begin position="1"/>
        <end position="19"/>
    </location>
</feature>
<organism evidence="12 13">
    <name type="scientific">Porites lobata</name>
    <dbReference type="NCBI Taxonomy" id="104759"/>
    <lineage>
        <taxon>Eukaryota</taxon>
        <taxon>Metazoa</taxon>
        <taxon>Cnidaria</taxon>
        <taxon>Anthozoa</taxon>
        <taxon>Hexacorallia</taxon>
        <taxon>Scleractinia</taxon>
        <taxon>Fungiina</taxon>
        <taxon>Poritidae</taxon>
        <taxon>Porites</taxon>
    </lineage>
</organism>
<dbReference type="Gene3D" id="1.20.1070.10">
    <property type="entry name" value="Rhodopsin 7-helix transmembrane proteins"/>
    <property type="match status" value="1"/>
</dbReference>
<dbReference type="EMBL" id="CALNXK010000081">
    <property type="protein sequence ID" value="CAH3147342.1"/>
    <property type="molecule type" value="Genomic_DNA"/>
</dbReference>
<keyword evidence="10" id="KW-0732">Signal</keyword>
<evidence type="ECO:0000256" key="2">
    <source>
        <dbReference type="ARBA" id="ARBA00022475"/>
    </source>
</evidence>
<comment type="subcellular location">
    <subcellularLocation>
        <location evidence="1">Cell membrane</location>
        <topology evidence="1">Multi-pass membrane protein</topology>
    </subcellularLocation>
</comment>
<dbReference type="CDD" id="cd00637">
    <property type="entry name" value="7tm_classA_rhodopsin-like"/>
    <property type="match status" value="1"/>
</dbReference>
<feature type="transmembrane region" description="Helical" evidence="9">
    <location>
        <begin position="39"/>
        <end position="63"/>
    </location>
</feature>
<feature type="chain" id="PRO_5045392834" description="G-protein coupled receptors family 1 profile domain-containing protein" evidence="10">
    <location>
        <begin position="20"/>
        <end position="447"/>
    </location>
</feature>
<dbReference type="InterPro" id="IPR000276">
    <property type="entry name" value="GPCR_Rhodpsn"/>
</dbReference>
<keyword evidence="3 9" id="KW-0812">Transmembrane</keyword>
<evidence type="ECO:0000259" key="11">
    <source>
        <dbReference type="PROSITE" id="PS50262"/>
    </source>
</evidence>
<keyword evidence="5" id="KW-0297">G-protein coupled receptor</keyword>
<feature type="transmembrane region" description="Helical" evidence="9">
    <location>
        <begin position="213"/>
        <end position="235"/>
    </location>
</feature>
<reference evidence="12 13" key="1">
    <citation type="submission" date="2022-05" db="EMBL/GenBank/DDBJ databases">
        <authorList>
            <consortium name="Genoscope - CEA"/>
            <person name="William W."/>
        </authorList>
    </citation>
    <scope>NUCLEOTIDE SEQUENCE [LARGE SCALE GENOMIC DNA]</scope>
</reference>
<evidence type="ECO:0000256" key="9">
    <source>
        <dbReference type="SAM" id="Phobius"/>
    </source>
</evidence>
<dbReference type="Pfam" id="PF00001">
    <property type="entry name" value="7tm_1"/>
    <property type="match status" value="1"/>
</dbReference>
<evidence type="ECO:0000256" key="8">
    <source>
        <dbReference type="ARBA" id="ARBA00023224"/>
    </source>
</evidence>
<dbReference type="SUPFAM" id="SSF81321">
    <property type="entry name" value="Family A G protein-coupled receptor-like"/>
    <property type="match status" value="1"/>
</dbReference>
<keyword evidence="2" id="KW-1003">Cell membrane</keyword>
<proteinExistence type="predicted"/>
<evidence type="ECO:0000256" key="10">
    <source>
        <dbReference type="SAM" id="SignalP"/>
    </source>
</evidence>
<feature type="transmembrane region" description="Helical" evidence="9">
    <location>
        <begin position="120"/>
        <end position="138"/>
    </location>
</feature>
<keyword evidence="8" id="KW-0807">Transducer</keyword>
<evidence type="ECO:0000256" key="5">
    <source>
        <dbReference type="ARBA" id="ARBA00023040"/>
    </source>
</evidence>
<dbReference type="PROSITE" id="PS50262">
    <property type="entry name" value="G_PROTEIN_RECEP_F1_2"/>
    <property type="match status" value="1"/>
</dbReference>
<name>A0ABN8PN56_9CNID</name>
<accession>A0ABN8PN56</accession>
<feature type="domain" description="G-protein coupled receptors family 1 profile" evidence="11">
    <location>
        <begin position="21"/>
        <end position="276"/>
    </location>
</feature>
<dbReference type="InterPro" id="IPR017452">
    <property type="entry name" value="GPCR_Rhodpsn_7TM"/>
</dbReference>
<feature type="transmembrane region" description="Helical" evidence="9">
    <location>
        <begin position="173"/>
        <end position="193"/>
    </location>
</feature>
<evidence type="ECO:0000256" key="6">
    <source>
        <dbReference type="ARBA" id="ARBA00023136"/>
    </source>
</evidence>
<evidence type="ECO:0000256" key="4">
    <source>
        <dbReference type="ARBA" id="ARBA00022989"/>
    </source>
</evidence>
<evidence type="ECO:0000256" key="3">
    <source>
        <dbReference type="ARBA" id="ARBA00022692"/>
    </source>
</evidence>
<keyword evidence="6 9" id="KW-0472">Membrane</keyword>
<keyword evidence="4 9" id="KW-1133">Transmembrane helix</keyword>
<evidence type="ECO:0000313" key="13">
    <source>
        <dbReference type="Proteomes" id="UP001159405"/>
    </source>
</evidence>